<keyword evidence="4" id="KW-1185">Reference proteome</keyword>
<dbReference type="Pfam" id="PF07727">
    <property type="entry name" value="RVT_2"/>
    <property type="match status" value="1"/>
</dbReference>
<evidence type="ECO:0000256" key="1">
    <source>
        <dbReference type="SAM" id="MobiDB-lite"/>
    </source>
</evidence>
<dbReference type="InterPro" id="IPR013103">
    <property type="entry name" value="RVT_2"/>
</dbReference>
<dbReference type="SUPFAM" id="SSF56672">
    <property type="entry name" value="DNA/RNA polymerases"/>
    <property type="match status" value="1"/>
</dbReference>
<dbReference type="EMBL" id="JAYMYR010000004">
    <property type="protein sequence ID" value="KAK7367055.1"/>
    <property type="molecule type" value="Genomic_DNA"/>
</dbReference>
<dbReference type="CDD" id="cd09272">
    <property type="entry name" value="RNase_HI_RT_Ty1"/>
    <property type="match status" value="1"/>
</dbReference>
<evidence type="ECO:0000313" key="4">
    <source>
        <dbReference type="Proteomes" id="UP001374584"/>
    </source>
</evidence>
<evidence type="ECO:0000313" key="3">
    <source>
        <dbReference type="EMBL" id="KAK7367055.1"/>
    </source>
</evidence>
<accession>A0AAN9R959</accession>
<dbReference type="InterPro" id="IPR043502">
    <property type="entry name" value="DNA/RNA_pol_sf"/>
</dbReference>
<dbReference type="Proteomes" id="UP001374584">
    <property type="component" value="Unassembled WGS sequence"/>
</dbReference>
<organism evidence="3 4">
    <name type="scientific">Phaseolus coccineus</name>
    <name type="common">Scarlet runner bean</name>
    <name type="synonym">Phaseolus multiflorus</name>
    <dbReference type="NCBI Taxonomy" id="3886"/>
    <lineage>
        <taxon>Eukaryota</taxon>
        <taxon>Viridiplantae</taxon>
        <taxon>Streptophyta</taxon>
        <taxon>Embryophyta</taxon>
        <taxon>Tracheophyta</taxon>
        <taxon>Spermatophyta</taxon>
        <taxon>Magnoliopsida</taxon>
        <taxon>eudicotyledons</taxon>
        <taxon>Gunneridae</taxon>
        <taxon>Pentapetalae</taxon>
        <taxon>rosids</taxon>
        <taxon>fabids</taxon>
        <taxon>Fabales</taxon>
        <taxon>Fabaceae</taxon>
        <taxon>Papilionoideae</taxon>
        <taxon>50 kb inversion clade</taxon>
        <taxon>NPAAA clade</taxon>
        <taxon>indigoferoid/millettioid clade</taxon>
        <taxon>Phaseoleae</taxon>
        <taxon>Phaseolus</taxon>
    </lineage>
</organism>
<gene>
    <name evidence="3" type="ORF">VNO80_09061</name>
</gene>
<name>A0AAN9R959_PHACN</name>
<protein>
    <recommendedName>
        <fullName evidence="2">Reverse transcriptase Ty1/copia-type domain-containing protein</fullName>
    </recommendedName>
</protein>
<sequence length="606" mass="67441">MEPLLQASHVFSMIVQQERQRSLPLVDVEPNAFINSSFIPSDKGRGGGPPRSHPANSNRSYTKRCVYCHRTGHTIEACYAKHGYPPGHPRYPGRPRFNLREGAINNLANNAVNDLTNVEGSGSNTTSVEGSASNGSGIHLSQAQYQALVRLLQQQHPETHGSASVQPSWANITQTASVDPMAMHSFMEKFQRMFIWRSSPFSSGYAQAHADHSLFIKNTGSVFTALIIYVDDIMLTGNCASEITKIKATLHSHFHIKDLGQLKYFLGIEVAHSSQGISLCQRKYCLDLIKDSGLMGCKPFSTPMDDSLRLHQDSSEPLSDPLSYRRLVGRLIYLTTTRPDIPFATQQLSQFMVTPTQTHLQAALRVIRYLKGCPGKGFFFSRKSSTQLLGFSDADWATCTDTQRSITGYCFFIGNSLVSWKAKKQSTVSRSSTEAEYRALASATCELQWLSFLFDDLRISITKNPVLYCDSQSALYIAGNPVFHERTKHLEIDCHIVREKLLSGLMHLLPVSSSHQLVDILTKALPPRLFHSNLSKLELLDIFQPPTCEGLKESSTADFAEVCAVADLDGMHDAMNKLNSDSKKINPLDVRTLKMIDSLDEFKESP</sequence>
<dbReference type="PANTHER" id="PTHR11439">
    <property type="entry name" value="GAG-POL-RELATED RETROTRANSPOSON"/>
    <property type="match status" value="1"/>
</dbReference>
<feature type="domain" description="Reverse transcriptase Ty1/copia-type" evidence="2">
    <location>
        <begin position="204"/>
        <end position="304"/>
    </location>
</feature>
<dbReference type="AlphaFoldDB" id="A0AAN9R959"/>
<reference evidence="3 4" key="1">
    <citation type="submission" date="2024-01" db="EMBL/GenBank/DDBJ databases">
        <title>The genomes of 5 underutilized Papilionoideae crops provide insights into root nodulation and disease resistanc.</title>
        <authorList>
            <person name="Jiang F."/>
        </authorList>
    </citation>
    <scope>NUCLEOTIDE SEQUENCE [LARGE SCALE GENOMIC DNA]</scope>
    <source>
        <strain evidence="3">JINMINGXINNONG_FW02</strain>
        <tissue evidence="3">Leaves</tissue>
    </source>
</reference>
<dbReference type="PANTHER" id="PTHR11439:SF498">
    <property type="entry name" value="DNAK FAMILY PROTEIN"/>
    <property type="match status" value="1"/>
</dbReference>
<evidence type="ECO:0000259" key="2">
    <source>
        <dbReference type="Pfam" id="PF07727"/>
    </source>
</evidence>
<proteinExistence type="predicted"/>
<feature type="region of interest" description="Disordered" evidence="1">
    <location>
        <begin position="37"/>
        <end position="58"/>
    </location>
</feature>
<comment type="caution">
    <text evidence="3">The sequence shown here is derived from an EMBL/GenBank/DDBJ whole genome shotgun (WGS) entry which is preliminary data.</text>
</comment>